<name>A0ABP0JCE8_9DINO</name>
<evidence type="ECO:0000313" key="7">
    <source>
        <dbReference type="Proteomes" id="UP001642464"/>
    </source>
</evidence>
<evidence type="ECO:0000256" key="4">
    <source>
        <dbReference type="SAM" id="Phobius"/>
    </source>
</evidence>
<keyword evidence="4" id="KW-1133">Transmembrane helix</keyword>
<dbReference type="InterPro" id="IPR001452">
    <property type="entry name" value="SH3_domain"/>
</dbReference>
<dbReference type="SUPFAM" id="SSF50044">
    <property type="entry name" value="SH3-domain"/>
    <property type="match status" value="1"/>
</dbReference>
<gene>
    <name evidence="6" type="ORF">SCF082_LOCUS11353</name>
</gene>
<keyword evidence="7" id="KW-1185">Reference proteome</keyword>
<dbReference type="PRINTS" id="PR00499">
    <property type="entry name" value="P67PHOX"/>
</dbReference>
<accession>A0ABP0JCE8</accession>
<dbReference type="PROSITE" id="PS50002">
    <property type="entry name" value="SH3"/>
    <property type="match status" value="1"/>
</dbReference>
<evidence type="ECO:0000256" key="2">
    <source>
        <dbReference type="PROSITE-ProRule" id="PRU00192"/>
    </source>
</evidence>
<feature type="compositionally biased region" description="Basic residues" evidence="3">
    <location>
        <begin position="861"/>
        <end position="870"/>
    </location>
</feature>
<dbReference type="Proteomes" id="UP001642464">
    <property type="component" value="Unassembled WGS sequence"/>
</dbReference>
<dbReference type="SMART" id="SM00326">
    <property type="entry name" value="SH3"/>
    <property type="match status" value="1"/>
</dbReference>
<dbReference type="InterPro" id="IPR053320">
    <property type="entry name" value="Protein_DD3-3_O-glyco"/>
</dbReference>
<evidence type="ECO:0000313" key="6">
    <source>
        <dbReference type="EMBL" id="CAK9012031.1"/>
    </source>
</evidence>
<dbReference type="PANTHER" id="PTHR35170">
    <property type="entry name" value="PROTEIN DD3-3"/>
    <property type="match status" value="1"/>
</dbReference>
<dbReference type="PRINTS" id="PR00452">
    <property type="entry name" value="SH3DOMAIN"/>
</dbReference>
<feature type="transmembrane region" description="Helical" evidence="4">
    <location>
        <begin position="674"/>
        <end position="694"/>
    </location>
</feature>
<keyword evidence="4" id="KW-0812">Transmembrane</keyword>
<dbReference type="PANTHER" id="PTHR35170:SF1">
    <property type="entry name" value="PROTEIN DD3-3"/>
    <property type="match status" value="1"/>
</dbReference>
<keyword evidence="4" id="KW-0472">Membrane</keyword>
<dbReference type="EMBL" id="CAXAMM010006712">
    <property type="protein sequence ID" value="CAK9012031.1"/>
    <property type="molecule type" value="Genomic_DNA"/>
</dbReference>
<evidence type="ECO:0000256" key="3">
    <source>
        <dbReference type="SAM" id="MobiDB-lite"/>
    </source>
</evidence>
<feature type="non-terminal residue" evidence="6">
    <location>
        <position position="1"/>
    </location>
</feature>
<dbReference type="InterPro" id="IPR036028">
    <property type="entry name" value="SH3-like_dom_sf"/>
</dbReference>
<reference evidence="6 7" key="1">
    <citation type="submission" date="2024-02" db="EMBL/GenBank/DDBJ databases">
        <authorList>
            <person name="Chen Y."/>
            <person name="Shah S."/>
            <person name="Dougan E. K."/>
            <person name="Thang M."/>
            <person name="Chan C."/>
        </authorList>
    </citation>
    <scope>NUCLEOTIDE SEQUENCE [LARGE SCALE GENOMIC DNA]</scope>
</reference>
<sequence length="1114" mass="123993">NRQNGNRLFDSENNDNGGYSCPRAFPFACYELRYGSQQAFNACRNRNSNIENLPDEEQKTFVDSNGNLVKALDENNQPIDNSLIVNTPVMHYFSGTVLNLEWTVQHGLGPNDETHSEIIIQYSCDHMMTDNCGERNRVNEISPFIPNDNIFKRCSIRDGTPVAVNANNPTLNEQATDTIPENTASQDDFRYGRHETYNYYKECRNRERNKGLYVADQDLNCNDARCTRQDPNRNNRYGLECPEEAQYYPYWHHSPWIDIAVVVEDEGKCGFYRSESQNVKPRGRCDCGVNGNGNSNCPNDAQQPNNKQACEDEGYTWVTDPAHGYPPPECVVAEFNRQNHLGNVGGGTTSNQFNWTIPDVLFNERCVLRYRYNISTTDKMNSMTGGVDTRGNGGIDVTQRATAAQNGNGGPLYDNDENQAKTYLNMAGVTGEGAQLGFAINTDQYGRTFQDRSYVFEIRPRDGKCNDKKIHNLNVRGKRGNIVQAYPAVEYDFVPSKLEIEDDECVHVQWVGSDYNPARNGNNGEAGPFCADTRGGDSDTRADRSNLVQMARAGDNFPIMNLNNMNLFKADTNTYRRLVFLDQQVDSISSCENYALLKDRTDENGNTFNRARIEADHHNCMKLSGQKTPYFDAGVLEIDSTLGDLYFMSTRNNNFSNRGQKGKISVVRGTLSPLAITAIVAASIAFAVAGIIVYRRKFRRTNPLQSEGVMASPGSRTTATYSKGNVIHGTAAFDGHLGYAEESRESGARRSRKGLTAMFGGALGAMSGSSKANGSRTSPMANPSRAGIVVALYDHEAKEEGELSFSKGDHITVLSRDSSGWWAGEVNGQRGVFPSNYVRQQAGRQEKGSEARSVRSGERGRSRKMYSTKQAHKMQGVAFLNGPFTESHRVAAPDRFRGKQFLTKFPKSGNPSENGVLFSTVPAWGKPEPYAVGNKYLKTHPLDDRKLGFGSHDAPKKDEFMSGQRAEQHKHAMKSFEQTEKDSVMRNGSVDDQIERLHQKVAEIDAKYPGFSTATRAEDDFVGKVSKHLYNIGNTEEGSTSVFLKDARDSFFSQKRCKESNKPRHVQRLATTSDEYGLRTFAKGVDSMITLGGTKGNAGTFVDKGHLRVGNHDE</sequence>
<dbReference type="Pfam" id="PF14604">
    <property type="entry name" value="SH3_9"/>
    <property type="match status" value="1"/>
</dbReference>
<proteinExistence type="predicted"/>
<evidence type="ECO:0000256" key="1">
    <source>
        <dbReference type="ARBA" id="ARBA00022443"/>
    </source>
</evidence>
<feature type="compositionally biased region" description="Basic and acidic residues" evidence="3">
    <location>
        <begin position="844"/>
        <end position="860"/>
    </location>
</feature>
<dbReference type="Gene3D" id="2.30.30.40">
    <property type="entry name" value="SH3 Domains"/>
    <property type="match status" value="1"/>
</dbReference>
<comment type="caution">
    <text evidence="6">The sequence shown here is derived from an EMBL/GenBank/DDBJ whole genome shotgun (WGS) entry which is preliminary data.</text>
</comment>
<keyword evidence="1 2" id="KW-0728">SH3 domain</keyword>
<organism evidence="6 7">
    <name type="scientific">Durusdinium trenchii</name>
    <dbReference type="NCBI Taxonomy" id="1381693"/>
    <lineage>
        <taxon>Eukaryota</taxon>
        <taxon>Sar</taxon>
        <taxon>Alveolata</taxon>
        <taxon>Dinophyceae</taxon>
        <taxon>Suessiales</taxon>
        <taxon>Symbiodiniaceae</taxon>
        <taxon>Durusdinium</taxon>
    </lineage>
</organism>
<feature type="region of interest" description="Disordered" evidence="3">
    <location>
        <begin position="841"/>
        <end position="870"/>
    </location>
</feature>
<evidence type="ECO:0000259" key="5">
    <source>
        <dbReference type="PROSITE" id="PS50002"/>
    </source>
</evidence>
<feature type="domain" description="SH3" evidence="5">
    <location>
        <begin position="784"/>
        <end position="843"/>
    </location>
</feature>
<protein>
    <submittedName>
        <fullName evidence="6">Protein DD3-3</fullName>
    </submittedName>
</protein>